<organism evidence="1 2">
    <name type="scientific">Leptospira interrogans str. FPW1039</name>
    <dbReference type="NCBI Taxonomy" id="1193040"/>
    <lineage>
        <taxon>Bacteria</taxon>
        <taxon>Pseudomonadati</taxon>
        <taxon>Spirochaetota</taxon>
        <taxon>Spirochaetia</taxon>
        <taxon>Leptospirales</taxon>
        <taxon>Leptospiraceae</taxon>
        <taxon>Leptospira</taxon>
    </lineage>
</organism>
<dbReference type="AlphaFoldDB" id="A0A0F6IGI5"/>
<dbReference type="Proteomes" id="UP000012164">
    <property type="component" value="Unassembled WGS sequence"/>
</dbReference>
<evidence type="ECO:0000313" key="2">
    <source>
        <dbReference type="Proteomes" id="UP000012164"/>
    </source>
</evidence>
<dbReference type="EMBL" id="AKWR02000095">
    <property type="protein sequence ID" value="EMJ37160.1"/>
    <property type="molecule type" value="Genomic_DNA"/>
</dbReference>
<proteinExistence type="predicted"/>
<sequence>MRDGGSKKLPFDPVDTKLANNIVDKVKNDYEQSLRTEYANDKKSKLTPAQ</sequence>
<name>A0A0F6IGI5_LEPIR</name>
<reference evidence="1 2" key="1">
    <citation type="submission" date="2013-01" db="EMBL/GenBank/DDBJ databases">
        <authorList>
            <person name="Harkins D.M."/>
            <person name="Durkin A.S."/>
            <person name="Brinkac L.M."/>
            <person name="Haft D.H."/>
            <person name="Selengut J.D."/>
            <person name="Sanka R."/>
            <person name="DePew J."/>
            <person name="Purushe J."/>
            <person name="Peacock S.J."/>
            <person name="Thaipadungpanit J."/>
            <person name="Wuthiekanun V.W."/>
            <person name="Day N.P."/>
            <person name="Vinetz J.M."/>
            <person name="Sutton G.G."/>
            <person name="Nierman W.C."/>
            <person name="Fouts D.E."/>
        </authorList>
    </citation>
    <scope>NUCLEOTIDE SEQUENCE [LARGE SCALE GENOMIC DNA]</scope>
    <source>
        <strain evidence="1 2">FPW1039</strain>
    </source>
</reference>
<protein>
    <submittedName>
        <fullName evidence="1">Uncharacterized protein</fullName>
    </submittedName>
</protein>
<evidence type="ECO:0000313" key="1">
    <source>
        <dbReference type="EMBL" id="EMJ37160.1"/>
    </source>
</evidence>
<accession>A0A0F6IGI5</accession>
<gene>
    <name evidence="1" type="ORF">LEP1GSC079_0333</name>
</gene>
<comment type="caution">
    <text evidence="1">The sequence shown here is derived from an EMBL/GenBank/DDBJ whole genome shotgun (WGS) entry which is preliminary data.</text>
</comment>